<dbReference type="Proteomes" id="UP000033648">
    <property type="component" value="Unassembled WGS sequence"/>
</dbReference>
<evidence type="ECO:0000256" key="1">
    <source>
        <dbReference type="ARBA" id="ARBA00022801"/>
    </source>
</evidence>
<dbReference type="PANTHER" id="PTHR11373">
    <property type="entry name" value="DEOXYNUCLEOSIDE TRIPHOSPHATE TRIPHOSPHOHYDROLASE"/>
    <property type="match status" value="1"/>
</dbReference>
<dbReference type="SUPFAM" id="SSF109604">
    <property type="entry name" value="HD-domain/PDEase-like"/>
    <property type="match status" value="1"/>
</dbReference>
<evidence type="ECO:0000259" key="3">
    <source>
        <dbReference type="PROSITE" id="PS51831"/>
    </source>
</evidence>
<gene>
    <name evidence="4" type="ORF">JF69_11130</name>
</gene>
<dbReference type="CDD" id="cd00077">
    <property type="entry name" value="HDc"/>
    <property type="match status" value="1"/>
</dbReference>
<dbReference type="EMBL" id="JWME01000011">
    <property type="protein sequence ID" value="KJY49803.1"/>
    <property type="molecule type" value="Genomic_DNA"/>
</dbReference>
<dbReference type="InterPro" id="IPR050135">
    <property type="entry name" value="dGTPase-like"/>
</dbReference>
<feature type="region of interest" description="Disordered" evidence="2">
    <location>
        <begin position="1"/>
        <end position="35"/>
    </location>
</feature>
<sequence length="427" mass="46576">MGTDEEGGSRLLAEGYSAQDQERWAPEPPKTSSRTAFERDRARLVHSSALRRLGAKTQILVAGTDDFARTRLTHTLEVAQIGRQIGTMLGCDPDVVDCACLAHDLGHPPFGHNGERALSSLASDIGGFEGNAQTLRLLTRLEPKVFHPDGRSAGVNLTRAALDAAVKYPWTLAEASAHPKGERTAKFCVYPDDQEVFHWLKQGAPQASTPMECQVMDLADDIAYSVHDVEDAIVVGSFVPERLAEPRIIDGVVRAARSWYGDRWDADQLVRALETVRGMLPLGFDGSRRALATLKNTTSYLIGRFADSVEAATRSRHGQGPLTRYSAGLVIPPRTSYEIVALKGIAVYFVMAPREKEPFHAEQLKIVTDLVEVMMADSPAPSDALEDVFLEDWRHAGSDGERLRVAIDQVASLTDGSALALHSLVCP</sequence>
<dbReference type="PANTHER" id="PTHR11373:SF32">
    <property type="entry name" value="DEOXYGUANOSINETRIPHOSPHATE TRIPHOSPHOHYDROLASE"/>
    <property type="match status" value="1"/>
</dbReference>
<reference evidence="4 5" key="1">
    <citation type="submission" date="2014-12" db="EMBL/GenBank/DDBJ databases">
        <title>Comparative genomics of the lactic acid bacteria isolated from the honey bee gut.</title>
        <authorList>
            <person name="Ellegaard K.M."/>
            <person name="Tamarit D."/>
            <person name="Javelind E."/>
            <person name="Olofsson T."/>
            <person name="Andersson S.G."/>
            <person name="Vasquez A."/>
        </authorList>
    </citation>
    <scope>NUCLEOTIDE SEQUENCE [LARGE SCALE GENOMIC DNA]</scope>
    <source>
        <strain evidence="4 5">Bin2</strain>
    </source>
</reference>
<dbReference type="OrthoDB" id="9803619at2"/>
<dbReference type="GO" id="GO:0006203">
    <property type="term" value="P:dGTP catabolic process"/>
    <property type="evidence" value="ECO:0007669"/>
    <property type="project" value="TreeGrafter"/>
</dbReference>
<dbReference type="NCBIfam" id="NF002829">
    <property type="entry name" value="PRK03007.1"/>
    <property type="match status" value="1"/>
</dbReference>
<evidence type="ECO:0000313" key="4">
    <source>
        <dbReference type="EMBL" id="KJY49803.1"/>
    </source>
</evidence>
<comment type="caution">
    <text evidence="4">The sequence shown here is derived from an EMBL/GenBank/DDBJ whole genome shotgun (WGS) entry which is preliminary data.</text>
</comment>
<dbReference type="InterPro" id="IPR003607">
    <property type="entry name" value="HD/PDEase_dom"/>
</dbReference>
<evidence type="ECO:0000313" key="5">
    <source>
        <dbReference type="Proteomes" id="UP000033648"/>
    </source>
</evidence>
<dbReference type="NCBIfam" id="TIGR01353">
    <property type="entry name" value="dGTP_triPase"/>
    <property type="match status" value="1"/>
</dbReference>
<dbReference type="Gene3D" id="1.10.3210.10">
    <property type="entry name" value="Hypothetical protein af1432"/>
    <property type="match status" value="1"/>
</dbReference>
<feature type="domain" description="HD" evidence="3">
    <location>
        <begin position="71"/>
        <end position="225"/>
    </location>
</feature>
<dbReference type="PATRIC" id="fig|1684.4.peg.1203"/>
<dbReference type="Pfam" id="PF01966">
    <property type="entry name" value="HD"/>
    <property type="match status" value="1"/>
</dbReference>
<dbReference type="SMART" id="SM00471">
    <property type="entry name" value="HDc"/>
    <property type="match status" value="1"/>
</dbReference>
<dbReference type="InterPro" id="IPR006674">
    <property type="entry name" value="HD_domain"/>
</dbReference>
<dbReference type="InterPro" id="IPR006261">
    <property type="entry name" value="dGTPase"/>
</dbReference>
<accession>A0A0F4KUR8</accession>
<keyword evidence="1" id="KW-0378">Hydrolase</keyword>
<dbReference type="GO" id="GO:0008832">
    <property type="term" value="F:dGTPase activity"/>
    <property type="evidence" value="ECO:0007669"/>
    <property type="project" value="TreeGrafter"/>
</dbReference>
<name>A0A0F4KUR8_9BIFI</name>
<protein>
    <submittedName>
        <fullName evidence="4">Deoxyguanosinetriphosphate triphosphohydrolase-like protein</fullName>
    </submittedName>
</protein>
<proteinExistence type="predicted"/>
<dbReference type="Pfam" id="PF13286">
    <property type="entry name" value="HD_assoc"/>
    <property type="match status" value="1"/>
</dbReference>
<evidence type="ECO:0000256" key="2">
    <source>
        <dbReference type="SAM" id="MobiDB-lite"/>
    </source>
</evidence>
<organism evidence="4 5">
    <name type="scientific">Bifidobacterium asteroides</name>
    <dbReference type="NCBI Taxonomy" id="1684"/>
    <lineage>
        <taxon>Bacteria</taxon>
        <taxon>Bacillati</taxon>
        <taxon>Actinomycetota</taxon>
        <taxon>Actinomycetes</taxon>
        <taxon>Bifidobacteriales</taxon>
        <taxon>Bifidobacteriaceae</taxon>
        <taxon>Bifidobacterium</taxon>
    </lineage>
</organism>
<dbReference type="InterPro" id="IPR026875">
    <property type="entry name" value="PHydrolase_assoc_dom"/>
</dbReference>
<dbReference type="AlphaFoldDB" id="A0A0F4KUR8"/>
<dbReference type="PROSITE" id="PS51831">
    <property type="entry name" value="HD"/>
    <property type="match status" value="1"/>
</dbReference>